<proteinExistence type="inferred from homology"/>
<feature type="binding site" evidence="7">
    <location>
        <position position="461"/>
    </location>
    <ligand>
        <name>L-aspartate</name>
        <dbReference type="ChEBI" id="CHEBI:29991"/>
    </ligand>
</feature>
<dbReference type="InterPro" id="IPR004364">
    <property type="entry name" value="Aa-tRNA-synt_II"/>
</dbReference>
<dbReference type="Proteomes" id="UP000489351">
    <property type="component" value="Unassembled WGS sequence"/>
</dbReference>
<evidence type="ECO:0000313" key="12">
    <source>
        <dbReference type="Proteomes" id="UP000489351"/>
    </source>
</evidence>
<evidence type="ECO:0000256" key="5">
    <source>
        <dbReference type="ARBA" id="ARBA00022917"/>
    </source>
</evidence>
<dbReference type="AlphaFoldDB" id="A0A3S0L2X1"/>
<evidence type="ECO:0000256" key="4">
    <source>
        <dbReference type="ARBA" id="ARBA00022840"/>
    </source>
</evidence>
<dbReference type="PROSITE" id="PS50862">
    <property type="entry name" value="AA_TRNA_LIGASE_II"/>
    <property type="match status" value="1"/>
</dbReference>
<feature type="region of interest" description="Aspartate" evidence="7">
    <location>
        <begin position="211"/>
        <end position="214"/>
    </location>
</feature>
<dbReference type="InterPro" id="IPR004524">
    <property type="entry name" value="Asp-tRNA-ligase_1"/>
</dbReference>
<keyword evidence="3 7" id="KW-0547">Nucleotide-binding</keyword>
<dbReference type="InterPro" id="IPR047089">
    <property type="entry name" value="Asp-tRNA-ligase_1_N"/>
</dbReference>
<keyword evidence="4 7" id="KW-0067">ATP-binding</keyword>
<dbReference type="Pfam" id="PF01336">
    <property type="entry name" value="tRNA_anti-codon"/>
    <property type="match status" value="1"/>
</dbReference>
<comment type="subcellular location">
    <subcellularLocation>
        <location evidence="7">Cytoplasm</location>
    </subcellularLocation>
</comment>
<dbReference type="InterPro" id="IPR029351">
    <property type="entry name" value="GAD_dom"/>
</dbReference>
<dbReference type="GO" id="GO:0050560">
    <property type="term" value="F:aspartate-tRNA(Asn) ligase activity"/>
    <property type="evidence" value="ECO:0007669"/>
    <property type="project" value="UniProtKB-EC"/>
</dbReference>
<keyword evidence="5 7" id="KW-0648">Protein biosynthesis</keyword>
<comment type="caution">
    <text evidence="7">Lacks conserved residue(s) required for the propagation of feature annotation.</text>
</comment>
<dbReference type="GO" id="GO:0003676">
    <property type="term" value="F:nucleic acid binding"/>
    <property type="evidence" value="ECO:0007669"/>
    <property type="project" value="InterPro"/>
</dbReference>
<evidence type="ECO:0000313" key="11">
    <source>
        <dbReference type="Proteomes" id="UP000279908"/>
    </source>
</evidence>
<reference evidence="9 12" key="2">
    <citation type="submission" date="2019-11" db="EMBL/GenBank/DDBJ databases">
        <title>Green- and brown-colored morphotypes of Chlorobia in the stratified aquatic ecosystems of Kandalaksha Gulf (White Sea): A model for study of the accessory genome evolution.</title>
        <authorList>
            <person name="Grouzdev D.S."/>
        </authorList>
    </citation>
    <scope>NUCLEOTIDE SEQUENCE [LARGE SCALE GENOMIC DNA]</scope>
    <source>
        <strain evidence="9 12">ZM</strain>
    </source>
</reference>
<dbReference type="SUPFAM" id="SSF55261">
    <property type="entry name" value="GAD domain-like"/>
    <property type="match status" value="1"/>
</dbReference>
<dbReference type="Gene3D" id="2.40.50.140">
    <property type="entry name" value="Nucleic acid-binding proteins"/>
    <property type="match status" value="1"/>
</dbReference>
<feature type="binding site" evidence="7">
    <location>
        <position position="502"/>
    </location>
    <ligand>
        <name>L-aspartate</name>
        <dbReference type="ChEBI" id="CHEBI:29991"/>
    </ligand>
</feature>
<sequence>MTNAAGSSSALQNRFRTHYCGSLGPVLQQEKVSLAGWVHRIRDHGGLVFIDLRDHTGICQLVIQPEEKELFEQASHLHAESVIAIEGSVVLRSPETVNARLASGAIEVVVSALTVESNARPLPFPVADELPTSEELRLKYRFIDLRREKIHENIIFRSRVSSAIRRYLEERDFVEIQTPILTSSSPEGARDFLVPSRLHPGKFYALPQAPQQFKQLLMVAGFPRYFQIAPCFRDEDARADRSPGEFYQLDMEMAFIEQDDLFEILEGMFRHLVTSMSKKRITAFPFPRISYRDVMNRFGTDKPDLRIPLEIADVTPLFVNSGFKVFAANTKEGCAVKALVLKGRGTESRLFYDKAEKRAKELGSAGLAYIQFREEGLKGPIVKFMSEGEIASMKEQLSLETGDVVFFAAGKWEAACRIMGGMRTYFGELFTLDHDELSFCWIVDFPMYEYNEEAGKIDFSHNPFSMPQGEMEALETTDPLDVLAYQYDIVCNGIELSSGAIRNHRPDIMYRAFEIAGYSKEEVDLRFGHMIEAFKLGAPPHGGIAPGLDRLVMILRDEQNIREVIAFPMNQQAEDLMMSAPSEVTPAQLRELHIKLDLPKED</sequence>
<dbReference type="PANTHER" id="PTHR22594:SF5">
    <property type="entry name" value="ASPARTATE--TRNA LIGASE, MITOCHONDRIAL"/>
    <property type="match status" value="1"/>
</dbReference>
<organism evidence="10 11">
    <name type="scientific">Chlorobium phaeovibrioides</name>
    <dbReference type="NCBI Taxonomy" id="1094"/>
    <lineage>
        <taxon>Bacteria</taxon>
        <taxon>Pseudomonadati</taxon>
        <taxon>Chlorobiota</taxon>
        <taxon>Chlorobiia</taxon>
        <taxon>Chlorobiales</taxon>
        <taxon>Chlorobiaceae</taxon>
        <taxon>Chlorobium/Pelodictyon group</taxon>
        <taxon>Chlorobium</taxon>
    </lineage>
</organism>
<dbReference type="Gene3D" id="3.30.1360.30">
    <property type="entry name" value="GAD-like domain"/>
    <property type="match status" value="1"/>
</dbReference>
<dbReference type="CDD" id="cd04317">
    <property type="entry name" value="EcAspRS_like_N"/>
    <property type="match status" value="1"/>
</dbReference>
<evidence type="ECO:0000313" key="10">
    <source>
        <dbReference type="EMBL" id="RTY39820.1"/>
    </source>
</evidence>
<dbReference type="NCBIfam" id="TIGR00459">
    <property type="entry name" value="aspS_bact"/>
    <property type="match status" value="1"/>
</dbReference>
<reference evidence="10 11" key="1">
    <citation type="submission" date="2018-12" db="EMBL/GenBank/DDBJ databases">
        <authorList>
            <person name="Lunina O.N."/>
            <person name="Grouzdev D.S."/>
            <person name="Gorlenko V.M."/>
            <person name="Savvichev A.S."/>
        </authorList>
    </citation>
    <scope>NUCLEOTIDE SEQUENCE [LARGE SCALE GENOMIC DNA]</scope>
    <source>
        <strain evidence="10 11">BrKhr-17</strain>
    </source>
</reference>
<dbReference type="GO" id="GO:0004815">
    <property type="term" value="F:aspartate-tRNA ligase activity"/>
    <property type="evidence" value="ECO:0007669"/>
    <property type="project" value="UniProtKB-UniRule"/>
</dbReference>
<dbReference type="PANTHER" id="PTHR22594">
    <property type="entry name" value="ASPARTYL/LYSYL-TRNA SYNTHETASE"/>
    <property type="match status" value="1"/>
</dbReference>
<dbReference type="InterPro" id="IPR047090">
    <property type="entry name" value="AspRS_core"/>
</dbReference>
<comment type="similarity">
    <text evidence="1 7">Belongs to the class-II aminoacyl-tRNA synthetase family. Type 1 subfamily.</text>
</comment>
<dbReference type="Proteomes" id="UP000279908">
    <property type="component" value="Unassembled WGS sequence"/>
</dbReference>
<name>A0A3S0L2X1_CHLPH</name>
<dbReference type="CDD" id="cd00777">
    <property type="entry name" value="AspRS_core"/>
    <property type="match status" value="1"/>
</dbReference>
<evidence type="ECO:0000256" key="2">
    <source>
        <dbReference type="ARBA" id="ARBA00022598"/>
    </source>
</evidence>
<accession>A0A3S0L2X1</accession>
<dbReference type="Gene3D" id="3.30.930.10">
    <property type="entry name" value="Bira Bifunctional Protein, Domain 2"/>
    <property type="match status" value="1"/>
</dbReference>
<dbReference type="EMBL" id="WUBZ01000023">
    <property type="protein sequence ID" value="MWV54871.1"/>
    <property type="molecule type" value="Genomic_DNA"/>
</dbReference>
<dbReference type="EC" id="6.1.1.23" evidence="7"/>
<feature type="binding site" evidence="7">
    <location>
        <begin position="547"/>
        <end position="550"/>
    </location>
    <ligand>
        <name>ATP</name>
        <dbReference type="ChEBI" id="CHEBI:30616"/>
    </ligand>
</feature>
<dbReference type="InterPro" id="IPR004365">
    <property type="entry name" value="NA-bd_OB_tRNA"/>
</dbReference>
<evidence type="ECO:0000256" key="7">
    <source>
        <dbReference type="HAMAP-Rule" id="MF_00044"/>
    </source>
</evidence>
<dbReference type="Pfam" id="PF02938">
    <property type="entry name" value="GAD"/>
    <property type="match status" value="1"/>
</dbReference>
<evidence type="ECO:0000256" key="3">
    <source>
        <dbReference type="ARBA" id="ARBA00022741"/>
    </source>
</evidence>
<dbReference type="HAMAP" id="MF_00044">
    <property type="entry name" value="Asp_tRNA_synth_type1"/>
    <property type="match status" value="1"/>
</dbReference>
<protein>
    <recommendedName>
        <fullName evidence="7">Aspartate--tRNA(Asp/Asn) ligase</fullName>
        <ecNumber evidence="7">6.1.1.23</ecNumber>
    </recommendedName>
    <alternativeName>
        <fullName evidence="7">Aspartyl-tRNA synthetase</fullName>
        <shortName evidence="7">AspRS</shortName>
    </alternativeName>
    <alternativeName>
        <fullName evidence="7">Non-discriminating aspartyl-tRNA synthetase</fullName>
        <shortName evidence="7">ND-AspRS</shortName>
    </alternativeName>
</protein>
<dbReference type="InterPro" id="IPR006195">
    <property type="entry name" value="aa-tRNA-synth_II"/>
</dbReference>
<comment type="caution">
    <text evidence="10">The sequence shown here is derived from an EMBL/GenBank/DDBJ whole genome shotgun (WGS) entry which is preliminary data.</text>
</comment>
<dbReference type="InterPro" id="IPR002312">
    <property type="entry name" value="Asp/Asn-tRNA-synth_IIb"/>
</dbReference>
<dbReference type="NCBIfam" id="NF001750">
    <property type="entry name" value="PRK00476.1"/>
    <property type="match status" value="1"/>
</dbReference>
<feature type="binding site" evidence="7">
    <location>
        <begin position="233"/>
        <end position="235"/>
    </location>
    <ligand>
        <name>ATP</name>
        <dbReference type="ChEBI" id="CHEBI:30616"/>
    </ligand>
</feature>
<feature type="binding site" evidence="7">
    <location>
        <position position="233"/>
    </location>
    <ligand>
        <name>L-aspartate</name>
        <dbReference type="ChEBI" id="CHEBI:29991"/>
    </ligand>
</feature>
<feature type="binding site" evidence="7">
    <location>
        <position position="495"/>
    </location>
    <ligand>
        <name>ATP</name>
        <dbReference type="ChEBI" id="CHEBI:30616"/>
    </ligand>
</feature>
<evidence type="ECO:0000259" key="8">
    <source>
        <dbReference type="PROSITE" id="PS50862"/>
    </source>
</evidence>
<comment type="subunit">
    <text evidence="7">Homodimer.</text>
</comment>
<evidence type="ECO:0000256" key="6">
    <source>
        <dbReference type="ARBA" id="ARBA00023146"/>
    </source>
</evidence>
<evidence type="ECO:0000313" key="9">
    <source>
        <dbReference type="EMBL" id="MWV54871.1"/>
    </source>
</evidence>
<dbReference type="EMBL" id="RXYK01000001">
    <property type="protein sequence ID" value="RTY39820.1"/>
    <property type="molecule type" value="Genomic_DNA"/>
</dbReference>
<dbReference type="GO" id="GO:0006422">
    <property type="term" value="P:aspartyl-tRNA aminoacylation"/>
    <property type="evidence" value="ECO:0007669"/>
    <property type="project" value="UniProtKB-UniRule"/>
</dbReference>
<dbReference type="SUPFAM" id="SSF55681">
    <property type="entry name" value="Class II aaRS and biotin synthetases"/>
    <property type="match status" value="1"/>
</dbReference>
<keyword evidence="12" id="KW-1185">Reference proteome</keyword>
<dbReference type="SUPFAM" id="SSF50249">
    <property type="entry name" value="Nucleic acid-binding proteins"/>
    <property type="match status" value="1"/>
</dbReference>
<feature type="site" description="Important for tRNA non-discrimination" evidence="7">
    <location>
        <position position="44"/>
    </location>
</feature>
<comment type="catalytic activity">
    <reaction evidence="7">
        <text>tRNA(Asx) + L-aspartate + ATP = L-aspartyl-tRNA(Asx) + AMP + diphosphate</text>
        <dbReference type="Rhea" id="RHEA:18349"/>
        <dbReference type="Rhea" id="RHEA-COMP:9710"/>
        <dbReference type="Rhea" id="RHEA-COMP:9711"/>
        <dbReference type="ChEBI" id="CHEBI:29991"/>
        <dbReference type="ChEBI" id="CHEBI:30616"/>
        <dbReference type="ChEBI" id="CHEBI:33019"/>
        <dbReference type="ChEBI" id="CHEBI:78442"/>
        <dbReference type="ChEBI" id="CHEBI:78516"/>
        <dbReference type="ChEBI" id="CHEBI:456215"/>
        <dbReference type="EC" id="6.1.1.23"/>
    </reaction>
</comment>
<gene>
    <name evidence="7 10" type="primary">aspS</name>
    <name evidence="10" type="ORF">EKD02_00005</name>
    <name evidence="9" type="ORF">GJ685_07310</name>
</gene>
<keyword evidence="6 7" id="KW-0030">Aminoacyl-tRNA synthetase</keyword>
<dbReference type="GO" id="GO:0005524">
    <property type="term" value="F:ATP binding"/>
    <property type="evidence" value="ECO:0007669"/>
    <property type="project" value="UniProtKB-UniRule"/>
</dbReference>
<feature type="domain" description="Aminoacyl-transfer RNA synthetases class-II family profile" evidence="8">
    <location>
        <begin position="157"/>
        <end position="568"/>
    </location>
</feature>
<feature type="binding site" evidence="7">
    <location>
        <position position="187"/>
    </location>
    <ligand>
        <name>L-aspartate</name>
        <dbReference type="ChEBI" id="CHEBI:29991"/>
    </ligand>
</feature>
<comment type="function">
    <text evidence="7">Aspartyl-tRNA synthetase with relaxed tRNA specificity since it is able to aspartylate not only its cognate tRNA(Asp) but also tRNA(Asn). Reaction proceeds in two steps: L-aspartate is first activated by ATP to form Asp-AMP and then transferred to the acceptor end of tRNA(Asp/Asn).</text>
</comment>
<dbReference type="InterPro" id="IPR012340">
    <property type="entry name" value="NA-bd_OB-fold"/>
</dbReference>
<dbReference type="GO" id="GO:0005737">
    <property type="term" value="C:cytoplasm"/>
    <property type="evidence" value="ECO:0007669"/>
    <property type="project" value="UniProtKB-SubCell"/>
</dbReference>
<dbReference type="InterPro" id="IPR045864">
    <property type="entry name" value="aa-tRNA-synth_II/BPL/LPL"/>
</dbReference>
<dbReference type="Pfam" id="PF00152">
    <property type="entry name" value="tRNA-synt_2"/>
    <property type="match status" value="1"/>
</dbReference>
<keyword evidence="7" id="KW-0963">Cytoplasm</keyword>
<dbReference type="RefSeq" id="WP_126383198.1">
    <property type="nucleotide sequence ID" value="NZ_RXYK01000001.1"/>
</dbReference>
<evidence type="ECO:0000256" key="1">
    <source>
        <dbReference type="ARBA" id="ARBA00006303"/>
    </source>
</evidence>
<dbReference type="PRINTS" id="PR01042">
    <property type="entry name" value="TRNASYNTHASP"/>
</dbReference>
<keyword evidence="2 7" id="KW-0436">Ligase</keyword>
<dbReference type="InterPro" id="IPR004115">
    <property type="entry name" value="GAD-like_sf"/>
</dbReference>